<organism evidence="1 2">
    <name type="scientific">Arsukibacterium ikkense</name>
    <dbReference type="NCBI Taxonomy" id="336831"/>
    <lineage>
        <taxon>Bacteria</taxon>
        <taxon>Pseudomonadati</taxon>
        <taxon>Pseudomonadota</taxon>
        <taxon>Gammaproteobacteria</taxon>
        <taxon>Chromatiales</taxon>
        <taxon>Chromatiaceae</taxon>
        <taxon>Arsukibacterium</taxon>
    </lineage>
</organism>
<name>A0A0M2V0B0_9GAMM</name>
<proteinExistence type="predicted"/>
<dbReference type="PROSITE" id="PS51257">
    <property type="entry name" value="PROKAR_LIPOPROTEIN"/>
    <property type="match status" value="1"/>
</dbReference>
<dbReference type="EMBL" id="LAHO01000031">
    <property type="protein sequence ID" value="KKO43799.1"/>
    <property type="molecule type" value="Genomic_DNA"/>
</dbReference>
<comment type="caution">
    <text evidence="1">The sequence shown here is derived from an EMBL/GenBank/DDBJ whole genome shotgun (WGS) entry which is preliminary data.</text>
</comment>
<dbReference type="STRING" id="336831.WG68_18840"/>
<sequence length="196" mass="22233">MNTAKLLTLILIVAFLSGCYRGDGKYTSEGLWPFVNYKVELPQFELRPGTEERFSLAGYKSHGRSLLRLTVRSSASVAFHEMDTIVEVRIADSRGTIYFHRNGPLNQHYLRMVSEGTASYANDTEWFARYQYGDPEYDKRVVPFNSSSTPTNLNEMVYWHFFPTESKNLHVDINVSGGSIDLEGVNAQISVSSGWK</sequence>
<dbReference type="Proteomes" id="UP000034228">
    <property type="component" value="Unassembled WGS sequence"/>
</dbReference>
<evidence type="ECO:0008006" key="3">
    <source>
        <dbReference type="Google" id="ProtNLM"/>
    </source>
</evidence>
<keyword evidence="2" id="KW-1185">Reference proteome</keyword>
<dbReference type="OrthoDB" id="6401998at2"/>
<evidence type="ECO:0000313" key="2">
    <source>
        <dbReference type="Proteomes" id="UP000034228"/>
    </source>
</evidence>
<dbReference type="RefSeq" id="WP_046559263.1">
    <property type="nucleotide sequence ID" value="NZ_LAHO01000031.1"/>
</dbReference>
<reference evidence="1 2" key="1">
    <citation type="submission" date="2015-03" db="EMBL/GenBank/DDBJ databases">
        <title>Draft genome sequences of two protease-producing strains of Arsukibacterium isolated from two cold and alkaline environments.</title>
        <authorList>
            <person name="Lylloff J.E."/>
            <person name="Skov L.B."/>
            <person name="Jepsen M."/>
            <person name="Hallin P.F."/>
            <person name="Sorensen S.J."/>
            <person name="Stougaard P."/>
            <person name="Glaring M.A."/>
        </authorList>
    </citation>
    <scope>NUCLEOTIDE SEQUENCE [LARGE SCALE GENOMIC DNA]</scope>
    <source>
        <strain evidence="1 2">GCM72</strain>
    </source>
</reference>
<accession>A0A0M2V0B0</accession>
<evidence type="ECO:0000313" key="1">
    <source>
        <dbReference type="EMBL" id="KKO43799.1"/>
    </source>
</evidence>
<dbReference type="AlphaFoldDB" id="A0A0M2V0B0"/>
<protein>
    <recommendedName>
        <fullName evidence="3">Lipoprotein</fullName>
    </recommendedName>
</protein>
<gene>
    <name evidence="1" type="ORF">WG68_18840</name>
</gene>